<evidence type="ECO:0000313" key="2">
    <source>
        <dbReference type="EMBL" id="TNN78851.1"/>
    </source>
</evidence>
<name>A0A4Z2IM39_9TELE</name>
<keyword evidence="3" id="KW-1185">Reference proteome</keyword>
<gene>
    <name evidence="2" type="ORF">EYF80_011021</name>
</gene>
<evidence type="ECO:0000256" key="1">
    <source>
        <dbReference type="SAM" id="MobiDB-lite"/>
    </source>
</evidence>
<organism evidence="2 3">
    <name type="scientific">Liparis tanakae</name>
    <name type="common">Tanaka's snailfish</name>
    <dbReference type="NCBI Taxonomy" id="230148"/>
    <lineage>
        <taxon>Eukaryota</taxon>
        <taxon>Metazoa</taxon>
        <taxon>Chordata</taxon>
        <taxon>Craniata</taxon>
        <taxon>Vertebrata</taxon>
        <taxon>Euteleostomi</taxon>
        <taxon>Actinopterygii</taxon>
        <taxon>Neopterygii</taxon>
        <taxon>Teleostei</taxon>
        <taxon>Neoteleostei</taxon>
        <taxon>Acanthomorphata</taxon>
        <taxon>Eupercaria</taxon>
        <taxon>Perciformes</taxon>
        <taxon>Cottioidei</taxon>
        <taxon>Cottales</taxon>
        <taxon>Liparidae</taxon>
        <taxon>Liparis</taxon>
    </lineage>
</organism>
<feature type="compositionally biased region" description="Basic and acidic residues" evidence="1">
    <location>
        <begin position="7"/>
        <end position="25"/>
    </location>
</feature>
<dbReference type="Proteomes" id="UP000314294">
    <property type="component" value="Unassembled WGS sequence"/>
</dbReference>
<feature type="region of interest" description="Disordered" evidence="1">
    <location>
        <begin position="1"/>
        <end position="38"/>
    </location>
</feature>
<accession>A0A4Z2IM39</accession>
<dbReference type="AlphaFoldDB" id="A0A4Z2IM39"/>
<reference evidence="2 3" key="1">
    <citation type="submission" date="2019-03" db="EMBL/GenBank/DDBJ databases">
        <title>First draft genome of Liparis tanakae, snailfish: a comprehensive survey of snailfish specific genes.</title>
        <authorList>
            <person name="Kim W."/>
            <person name="Song I."/>
            <person name="Jeong J.-H."/>
            <person name="Kim D."/>
            <person name="Kim S."/>
            <person name="Ryu S."/>
            <person name="Song J.Y."/>
            <person name="Lee S.K."/>
        </authorList>
    </citation>
    <scope>NUCLEOTIDE SEQUENCE [LARGE SCALE GENOMIC DNA]</scope>
    <source>
        <tissue evidence="2">Muscle</tissue>
    </source>
</reference>
<protein>
    <submittedName>
        <fullName evidence="2">Uncharacterized protein</fullName>
    </submittedName>
</protein>
<evidence type="ECO:0000313" key="3">
    <source>
        <dbReference type="Proteomes" id="UP000314294"/>
    </source>
</evidence>
<dbReference type="EMBL" id="SRLO01000070">
    <property type="protein sequence ID" value="TNN78851.1"/>
    <property type="molecule type" value="Genomic_DNA"/>
</dbReference>
<proteinExistence type="predicted"/>
<comment type="caution">
    <text evidence="2">The sequence shown here is derived from an EMBL/GenBank/DDBJ whole genome shotgun (WGS) entry which is preliminary data.</text>
</comment>
<sequence>MDGFSEEEPKNDKVHTHQNHPDRGGDGTQHQGVEGRVFCNGTESRDILAWASELSAHPRSSEDGFIKRS</sequence>